<dbReference type="Proteomes" id="UP000238479">
    <property type="component" value="Chromosome 5"/>
</dbReference>
<evidence type="ECO:0000313" key="4">
    <source>
        <dbReference type="Proteomes" id="UP000238479"/>
    </source>
</evidence>
<dbReference type="STRING" id="74649.A0A2P6Q9X4"/>
<evidence type="ECO:0000259" key="2">
    <source>
        <dbReference type="Pfam" id="PF14432"/>
    </source>
</evidence>
<organism evidence="3 4">
    <name type="scientific">Rosa chinensis</name>
    <name type="common">China rose</name>
    <dbReference type="NCBI Taxonomy" id="74649"/>
    <lineage>
        <taxon>Eukaryota</taxon>
        <taxon>Viridiplantae</taxon>
        <taxon>Streptophyta</taxon>
        <taxon>Embryophyta</taxon>
        <taxon>Tracheophyta</taxon>
        <taxon>Spermatophyta</taxon>
        <taxon>Magnoliopsida</taxon>
        <taxon>eudicotyledons</taxon>
        <taxon>Gunneridae</taxon>
        <taxon>Pentapetalae</taxon>
        <taxon>rosids</taxon>
        <taxon>fabids</taxon>
        <taxon>Rosales</taxon>
        <taxon>Rosaceae</taxon>
        <taxon>Rosoideae</taxon>
        <taxon>Rosoideae incertae sedis</taxon>
        <taxon>Rosa</taxon>
    </lineage>
</organism>
<keyword evidence="4" id="KW-1185">Reference proteome</keyword>
<dbReference type="InterPro" id="IPR032867">
    <property type="entry name" value="DYW_dom"/>
</dbReference>
<comment type="similarity">
    <text evidence="1">Belongs to the PPR family. PCMP-H subfamily.</text>
</comment>
<reference evidence="3 4" key="1">
    <citation type="journal article" date="2018" name="Nat. Genet.">
        <title>The Rosa genome provides new insights in the design of modern roses.</title>
        <authorList>
            <person name="Bendahmane M."/>
        </authorList>
    </citation>
    <scope>NUCLEOTIDE SEQUENCE [LARGE SCALE GENOMIC DNA]</scope>
    <source>
        <strain evidence="4">cv. Old Blush</strain>
    </source>
</reference>
<evidence type="ECO:0000313" key="3">
    <source>
        <dbReference type="EMBL" id="PRQ30971.1"/>
    </source>
</evidence>
<gene>
    <name evidence="3" type="ORF">RchiOBHm_Chr5g0030381</name>
</gene>
<dbReference type="EMBL" id="PDCK01000043">
    <property type="protein sequence ID" value="PRQ30971.1"/>
    <property type="molecule type" value="Genomic_DNA"/>
</dbReference>
<protein>
    <submittedName>
        <fullName evidence="3">Putative DYW domain-containing protein</fullName>
    </submittedName>
</protein>
<evidence type="ECO:0000256" key="1">
    <source>
        <dbReference type="ARBA" id="ARBA00006643"/>
    </source>
</evidence>
<dbReference type="Gramene" id="PRQ30971">
    <property type="protein sequence ID" value="PRQ30971"/>
    <property type="gene ID" value="RchiOBHm_Chr5g0030381"/>
</dbReference>
<accession>A0A2P6Q9X4</accession>
<dbReference type="Pfam" id="PF14432">
    <property type="entry name" value="DYW_deaminase"/>
    <property type="match status" value="1"/>
</dbReference>
<name>A0A2P6Q9X4_ROSCH</name>
<proteinExistence type="inferred from homology"/>
<dbReference type="AlphaFoldDB" id="A0A2P6Q9X4"/>
<sequence length="96" mass="10894">MRISIGDKGMKPACSWIEVKNNVHAFVAGDEPHPYYIEIIKALEVLLEQKEREGYVPNTNEVLQDVEEEQKKYLLCHHSERLAIAFGIITTPAGTE</sequence>
<comment type="caution">
    <text evidence="3">The sequence shown here is derived from an EMBL/GenBank/DDBJ whole genome shotgun (WGS) entry which is preliminary data.</text>
</comment>
<dbReference type="GO" id="GO:0008270">
    <property type="term" value="F:zinc ion binding"/>
    <property type="evidence" value="ECO:0007669"/>
    <property type="project" value="InterPro"/>
</dbReference>
<dbReference type="OMA" id="TWIEIDQ"/>
<feature type="domain" description="DYW" evidence="2">
    <location>
        <begin position="54"/>
        <end position="95"/>
    </location>
</feature>